<dbReference type="SUPFAM" id="SSF55729">
    <property type="entry name" value="Acyl-CoA N-acyltransferases (Nat)"/>
    <property type="match status" value="1"/>
</dbReference>
<keyword evidence="3" id="KW-1185">Reference proteome</keyword>
<dbReference type="PROSITE" id="PS51186">
    <property type="entry name" value="GNAT"/>
    <property type="match status" value="1"/>
</dbReference>
<dbReference type="GO" id="GO:0016747">
    <property type="term" value="F:acyltransferase activity, transferring groups other than amino-acyl groups"/>
    <property type="evidence" value="ECO:0007669"/>
    <property type="project" value="InterPro"/>
</dbReference>
<keyword evidence="2" id="KW-0808">Transferase</keyword>
<dbReference type="EMBL" id="KZ613530">
    <property type="protein sequence ID" value="PMD13552.1"/>
    <property type="molecule type" value="Genomic_DNA"/>
</dbReference>
<gene>
    <name evidence="2" type="ORF">NA56DRAFT_651698</name>
</gene>
<dbReference type="InterPro" id="IPR052523">
    <property type="entry name" value="Trichothecene_AcTrans"/>
</dbReference>
<evidence type="ECO:0000313" key="2">
    <source>
        <dbReference type="EMBL" id="PMD13552.1"/>
    </source>
</evidence>
<dbReference type="PANTHER" id="PTHR42791:SF2">
    <property type="entry name" value="N-ACETYLTRANSFERASE DOMAIN-CONTAINING PROTEIN"/>
    <property type="match status" value="1"/>
</dbReference>
<dbReference type="Gene3D" id="3.40.630.30">
    <property type="match status" value="1"/>
</dbReference>
<evidence type="ECO:0000259" key="1">
    <source>
        <dbReference type="PROSITE" id="PS51186"/>
    </source>
</evidence>
<feature type="domain" description="N-acetyltransferase" evidence="1">
    <location>
        <begin position="3"/>
        <end position="204"/>
    </location>
</feature>
<evidence type="ECO:0000313" key="3">
    <source>
        <dbReference type="Proteomes" id="UP000235672"/>
    </source>
</evidence>
<sequence>MSFTLSPATEADIAGMIDVWNSAFWRLAFQPIFPDTPTGREWRAKSFERSMKSPSQNCTHMVMTEDLEDGARKVVALGRYFRYDEGEFDEDWTTRWEPELPEDMKVEILGDGFFDLLARQHRTVMGRRAHWYLEILATSSEYQKKGFGSKLLEWGIEKADAEGLELYLDARKGAQHLYEKFGYVEQTSAKDPKAVSAPMLRPAIMRSNKV</sequence>
<reference evidence="2 3" key="1">
    <citation type="submission" date="2016-05" db="EMBL/GenBank/DDBJ databases">
        <title>A degradative enzymes factory behind the ericoid mycorrhizal symbiosis.</title>
        <authorList>
            <consortium name="DOE Joint Genome Institute"/>
            <person name="Martino E."/>
            <person name="Morin E."/>
            <person name="Grelet G."/>
            <person name="Kuo A."/>
            <person name="Kohler A."/>
            <person name="Daghino S."/>
            <person name="Barry K."/>
            <person name="Choi C."/>
            <person name="Cichocki N."/>
            <person name="Clum A."/>
            <person name="Copeland A."/>
            <person name="Hainaut M."/>
            <person name="Haridas S."/>
            <person name="Labutti K."/>
            <person name="Lindquist E."/>
            <person name="Lipzen A."/>
            <person name="Khouja H.-R."/>
            <person name="Murat C."/>
            <person name="Ohm R."/>
            <person name="Olson A."/>
            <person name="Spatafora J."/>
            <person name="Veneault-Fourrey C."/>
            <person name="Henrissat B."/>
            <person name="Grigoriev I."/>
            <person name="Martin F."/>
            <person name="Perotto S."/>
        </authorList>
    </citation>
    <scope>NUCLEOTIDE SEQUENCE [LARGE SCALE GENOMIC DNA]</scope>
    <source>
        <strain evidence="2 3">UAMH 7357</strain>
    </source>
</reference>
<dbReference type="PANTHER" id="PTHR42791">
    <property type="entry name" value="GNAT FAMILY ACETYLTRANSFERASE"/>
    <property type="match status" value="1"/>
</dbReference>
<dbReference type="STRING" id="1745343.A0A2J6PHN3"/>
<name>A0A2J6PHN3_9HELO</name>
<proteinExistence type="predicted"/>
<organism evidence="2 3">
    <name type="scientific">Hyaloscypha hepaticicola</name>
    <dbReference type="NCBI Taxonomy" id="2082293"/>
    <lineage>
        <taxon>Eukaryota</taxon>
        <taxon>Fungi</taxon>
        <taxon>Dikarya</taxon>
        <taxon>Ascomycota</taxon>
        <taxon>Pezizomycotina</taxon>
        <taxon>Leotiomycetes</taxon>
        <taxon>Helotiales</taxon>
        <taxon>Hyaloscyphaceae</taxon>
        <taxon>Hyaloscypha</taxon>
    </lineage>
</organism>
<dbReference type="AlphaFoldDB" id="A0A2J6PHN3"/>
<dbReference type="CDD" id="cd04301">
    <property type="entry name" value="NAT_SF"/>
    <property type="match status" value="1"/>
</dbReference>
<dbReference type="Pfam" id="PF00583">
    <property type="entry name" value="Acetyltransf_1"/>
    <property type="match status" value="1"/>
</dbReference>
<dbReference type="InterPro" id="IPR000182">
    <property type="entry name" value="GNAT_dom"/>
</dbReference>
<keyword evidence="2" id="KW-0012">Acyltransferase</keyword>
<dbReference type="Proteomes" id="UP000235672">
    <property type="component" value="Unassembled WGS sequence"/>
</dbReference>
<accession>A0A2J6PHN3</accession>
<dbReference type="InterPro" id="IPR016181">
    <property type="entry name" value="Acyl_CoA_acyltransferase"/>
</dbReference>
<protein>
    <submittedName>
        <fullName evidence="2">Acyl-CoA N-acyltransferase</fullName>
    </submittedName>
</protein>
<dbReference type="OrthoDB" id="2115692at2759"/>